<name>A0A9R0TJ17_TRITD</name>
<dbReference type="Pfam" id="PF17917">
    <property type="entry name" value="RT_RNaseH"/>
    <property type="match status" value="1"/>
</dbReference>
<organism evidence="8 9">
    <name type="scientific">Triticum turgidum subsp. durum</name>
    <name type="common">Durum wheat</name>
    <name type="synonym">Triticum durum</name>
    <dbReference type="NCBI Taxonomy" id="4567"/>
    <lineage>
        <taxon>Eukaryota</taxon>
        <taxon>Viridiplantae</taxon>
        <taxon>Streptophyta</taxon>
        <taxon>Embryophyta</taxon>
        <taxon>Tracheophyta</taxon>
        <taxon>Spermatophyta</taxon>
        <taxon>Magnoliopsida</taxon>
        <taxon>Liliopsida</taxon>
        <taxon>Poales</taxon>
        <taxon>Poaceae</taxon>
        <taxon>BOP clade</taxon>
        <taxon>Pooideae</taxon>
        <taxon>Triticodae</taxon>
        <taxon>Triticeae</taxon>
        <taxon>Triticinae</taxon>
        <taxon>Triticum</taxon>
    </lineage>
</organism>
<feature type="domain" description="Reverse transcriptase RNase H-like" evidence="7">
    <location>
        <begin position="1"/>
        <end position="48"/>
    </location>
</feature>
<reference evidence="8 9" key="1">
    <citation type="submission" date="2017-09" db="EMBL/GenBank/DDBJ databases">
        <authorList>
            <consortium name="International Durum Wheat Genome Sequencing Consortium (IDWGSC)"/>
            <person name="Milanesi L."/>
        </authorList>
    </citation>
    <scope>NUCLEOTIDE SEQUENCE [LARGE SCALE GENOMIC DNA]</scope>
    <source>
        <strain evidence="9">cv. Svevo</strain>
    </source>
</reference>
<evidence type="ECO:0000259" key="7">
    <source>
        <dbReference type="Pfam" id="PF17917"/>
    </source>
</evidence>
<proteinExistence type="predicted"/>
<evidence type="ECO:0000313" key="8">
    <source>
        <dbReference type="EMBL" id="VAI14193.1"/>
    </source>
</evidence>
<keyword evidence="3" id="KW-0540">Nuclease</keyword>
<dbReference type="Gramene" id="TRITD5Av1G049290.1">
    <property type="protein sequence ID" value="TRITD5Av1G049290.1"/>
    <property type="gene ID" value="TRITD5Av1G049290"/>
</dbReference>
<keyword evidence="5" id="KW-0378">Hydrolase</keyword>
<dbReference type="EMBL" id="LT934119">
    <property type="protein sequence ID" value="VAI14193.1"/>
    <property type="molecule type" value="Genomic_DNA"/>
</dbReference>
<evidence type="ECO:0000256" key="1">
    <source>
        <dbReference type="ARBA" id="ARBA00022679"/>
    </source>
</evidence>
<dbReference type="InterPro" id="IPR041373">
    <property type="entry name" value="RT_RNaseH"/>
</dbReference>
<dbReference type="OMA" id="MALEQWC"/>
<keyword evidence="2" id="KW-0548">Nucleotidyltransferase</keyword>
<evidence type="ECO:0000256" key="3">
    <source>
        <dbReference type="ARBA" id="ARBA00022722"/>
    </source>
</evidence>
<dbReference type="InterPro" id="IPR043502">
    <property type="entry name" value="DNA/RNA_pol_sf"/>
</dbReference>
<keyword evidence="6" id="KW-0695">RNA-directed DNA polymerase</keyword>
<evidence type="ECO:0000256" key="6">
    <source>
        <dbReference type="ARBA" id="ARBA00022918"/>
    </source>
</evidence>
<evidence type="ECO:0000256" key="5">
    <source>
        <dbReference type="ARBA" id="ARBA00022801"/>
    </source>
</evidence>
<accession>A0A9R0TJ17</accession>
<evidence type="ECO:0000313" key="9">
    <source>
        <dbReference type="Proteomes" id="UP000324705"/>
    </source>
</evidence>
<keyword evidence="1" id="KW-0808">Transferase</keyword>
<dbReference type="GO" id="GO:0004519">
    <property type="term" value="F:endonuclease activity"/>
    <property type="evidence" value="ECO:0007669"/>
    <property type="project" value="UniProtKB-KW"/>
</dbReference>
<keyword evidence="4" id="KW-0255">Endonuclease</keyword>
<dbReference type="Proteomes" id="UP000324705">
    <property type="component" value="Chromosome 5A"/>
</dbReference>
<dbReference type="GO" id="GO:0016787">
    <property type="term" value="F:hydrolase activity"/>
    <property type="evidence" value="ECO:0007669"/>
    <property type="project" value="UniProtKB-KW"/>
</dbReference>
<dbReference type="AlphaFoldDB" id="A0A9R0TJ17"/>
<protein>
    <recommendedName>
        <fullName evidence="7">Reverse transcriptase RNase H-like domain-containing protein</fullName>
    </recommendedName>
</protein>
<evidence type="ECO:0000256" key="4">
    <source>
        <dbReference type="ARBA" id="ARBA00022759"/>
    </source>
</evidence>
<keyword evidence="9" id="KW-1185">Reference proteome</keyword>
<sequence length="70" mass="8163">MAILMAIEQWRPYLQNEEFIIRTDQRSLVHLDDQHLSTPWQQKAFTKLLGLRYKICYRPGATNSAADALS</sequence>
<evidence type="ECO:0000256" key="2">
    <source>
        <dbReference type="ARBA" id="ARBA00022695"/>
    </source>
</evidence>
<gene>
    <name evidence="8" type="ORF">TRITD_5Av1G049290</name>
</gene>
<dbReference type="SUPFAM" id="SSF56672">
    <property type="entry name" value="DNA/RNA polymerases"/>
    <property type="match status" value="1"/>
</dbReference>
<dbReference type="GO" id="GO:0003964">
    <property type="term" value="F:RNA-directed DNA polymerase activity"/>
    <property type="evidence" value="ECO:0007669"/>
    <property type="project" value="UniProtKB-KW"/>
</dbReference>